<dbReference type="AlphaFoldDB" id="A0A7R6PPC0"/>
<name>A0A7R6PPC0_9BACT</name>
<evidence type="ECO:0000259" key="2">
    <source>
        <dbReference type="Pfam" id="PF12969"/>
    </source>
</evidence>
<keyword evidence="4" id="KW-1185">Reference proteome</keyword>
<dbReference type="KEGG" id="thyd:TTHT_1899"/>
<dbReference type="Pfam" id="PF12969">
    <property type="entry name" value="DUF3857"/>
    <property type="match status" value="1"/>
</dbReference>
<dbReference type="Gene3D" id="2.60.120.1130">
    <property type="match status" value="1"/>
</dbReference>
<feature type="signal peptide" evidence="1">
    <location>
        <begin position="1"/>
        <end position="18"/>
    </location>
</feature>
<dbReference type="SUPFAM" id="SSF54001">
    <property type="entry name" value="Cysteine proteinases"/>
    <property type="match status" value="1"/>
</dbReference>
<dbReference type="Gene3D" id="3.10.620.30">
    <property type="match status" value="1"/>
</dbReference>
<evidence type="ECO:0000313" key="3">
    <source>
        <dbReference type="EMBL" id="BBB33353.1"/>
    </source>
</evidence>
<dbReference type="InterPro" id="IPR038765">
    <property type="entry name" value="Papain-like_cys_pep_sf"/>
</dbReference>
<dbReference type="Gene3D" id="2.60.40.3140">
    <property type="match status" value="1"/>
</dbReference>
<evidence type="ECO:0000313" key="4">
    <source>
        <dbReference type="Proteomes" id="UP000595564"/>
    </source>
</evidence>
<dbReference type="EMBL" id="AP017470">
    <property type="protein sequence ID" value="BBB33353.1"/>
    <property type="molecule type" value="Genomic_DNA"/>
</dbReference>
<feature type="chain" id="PRO_5032663084" description="DUF3857 domain-containing protein" evidence="1">
    <location>
        <begin position="19"/>
        <end position="625"/>
    </location>
</feature>
<proteinExistence type="predicted"/>
<dbReference type="InterPro" id="IPR024618">
    <property type="entry name" value="DUF3857"/>
</dbReference>
<evidence type="ECO:0000256" key="1">
    <source>
        <dbReference type="SAM" id="SignalP"/>
    </source>
</evidence>
<accession>A0A7R6PPC0</accession>
<reference evidence="3 4" key="1">
    <citation type="journal article" date="2012" name="Extremophiles">
        <title>Thermotomaculum hydrothermale gen. nov., sp. nov., a novel heterotrophic thermophile within the phylum Acidobacteria from a deep-sea hydrothermal vent chimney in the Southern Okinawa Trough.</title>
        <authorList>
            <person name="Izumi H."/>
            <person name="Nunoura T."/>
            <person name="Miyazaki M."/>
            <person name="Mino S."/>
            <person name="Toki T."/>
            <person name="Takai K."/>
            <person name="Sako Y."/>
            <person name="Sawabe T."/>
            <person name="Nakagawa S."/>
        </authorList>
    </citation>
    <scope>NUCLEOTIDE SEQUENCE [LARGE SCALE GENOMIC DNA]</scope>
    <source>
        <strain evidence="3 4">AC55</strain>
    </source>
</reference>
<dbReference type="RefSeq" id="WP_201327660.1">
    <property type="nucleotide sequence ID" value="NZ_AP017470.1"/>
</dbReference>
<organism evidence="3 4">
    <name type="scientific">Thermotomaculum hydrothermale</name>
    <dbReference type="NCBI Taxonomy" id="981385"/>
    <lineage>
        <taxon>Bacteria</taxon>
        <taxon>Pseudomonadati</taxon>
        <taxon>Acidobacteriota</taxon>
        <taxon>Holophagae</taxon>
        <taxon>Thermotomaculales</taxon>
        <taxon>Thermotomaculaceae</taxon>
        <taxon>Thermotomaculum</taxon>
    </lineage>
</organism>
<feature type="domain" description="DUF3857" evidence="2">
    <location>
        <begin position="64"/>
        <end position="176"/>
    </location>
</feature>
<gene>
    <name evidence="3" type="ORF">TTHT_1899</name>
</gene>
<keyword evidence="1" id="KW-0732">Signal</keyword>
<sequence>MKKLLIIFCLFASISVLARSMPDWAKPYFVKYIKGQTDSGAPVRFLYEKTKLEKDGDFVLYSLKKMVKIENIKGTVDYSTVAIPYNASDTVVKAVVYRLDGTGMVRERYKIKDMTDLALSENFVDDSRKLVVTFDSLEKGDVIILEFELKKKDLFQDYFLSFGEDGDILESEIEVKGAKKVAVLNDKNGIVKRDGDIFKIQNVEYIKDRKNMPPKTDLYPVVAACFTGDENSWEEVAKKFWQLARLSLDLTDTSSIELSGELSKSEKVKKVLDFVAKKVNYVDIELGNGRIVPKKCSFVIDRKYGDCKDKSFLAINLLKNLGFDAYPVLAKGYIYGQVYPDFPGIQFNHVIVAVKLDNETANLKNLTIDGTPYLIFDVTDRITEPPFFPSALQGTYGLLVLGDGGKLIKLPVFSEKENKVRIVSKCKLNKNNSASFVIAEFKKGLPAYSEKWFLDGINEDNETKKYNEFIQDQIMGAKLDDEEVKNGLDTVETTYWVSAIDYGIKTTDGILIIPFPMTSKYKNPFRKRTRKVDIVFSKKLTFERNAEWVLPDGYTIVKLPQDVSIDNKYFSFNRHIEFSNGKIIAKAVYVRKAMRIPSSDYKSYRKAYKKYIKSLKSPIVVKNNN</sequence>
<protein>
    <recommendedName>
        <fullName evidence="2">DUF3857 domain-containing protein</fullName>
    </recommendedName>
</protein>
<dbReference type="Proteomes" id="UP000595564">
    <property type="component" value="Chromosome"/>
</dbReference>